<dbReference type="OrthoDB" id="432299at2759"/>
<dbReference type="SMART" id="SM01117">
    <property type="entry name" value="Cyt-b5"/>
    <property type="match status" value="1"/>
</dbReference>
<dbReference type="InterPro" id="IPR018506">
    <property type="entry name" value="Cyt_B5_heme-BS"/>
</dbReference>
<evidence type="ECO:0000256" key="5">
    <source>
        <dbReference type="SAM" id="MobiDB-lite"/>
    </source>
</evidence>
<feature type="domain" description="Cytochrome b5 heme-binding" evidence="6">
    <location>
        <begin position="55"/>
        <end position="131"/>
    </location>
</feature>
<dbReference type="GO" id="GO:0020037">
    <property type="term" value="F:heme binding"/>
    <property type="evidence" value="ECO:0007669"/>
    <property type="project" value="UniProtKB-UniRule"/>
</dbReference>
<reference evidence="7 8" key="1">
    <citation type="journal article" date="2010" name="Plant Cell">
        <title>The Chlorella variabilis NC64A genome reveals adaptation to photosymbiosis, coevolution with viruses, and cryptic sex.</title>
        <authorList>
            <person name="Blanc G."/>
            <person name="Duncan G."/>
            <person name="Agarkova I."/>
            <person name="Borodovsky M."/>
            <person name="Gurnon J."/>
            <person name="Kuo A."/>
            <person name="Lindquist E."/>
            <person name="Lucas S."/>
            <person name="Pangilinan J."/>
            <person name="Polle J."/>
            <person name="Salamov A."/>
            <person name="Terry A."/>
            <person name="Yamada T."/>
            <person name="Dunigan D.D."/>
            <person name="Grigoriev I.V."/>
            <person name="Claverie J.M."/>
            <person name="Van Etten J.L."/>
        </authorList>
    </citation>
    <scope>NUCLEOTIDE SEQUENCE [LARGE SCALE GENOMIC DNA]</scope>
    <source>
        <strain evidence="7 8">NC64A</strain>
    </source>
</reference>
<dbReference type="FunFam" id="3.10.120.10:FF:000001">
    <property type="entry name" value="Cytochrome b5 reductase 4"/>
    <property type="match status" value="1"/>
</dbReference>
<dbReference type="FunCoup" id="E1ZMN0">
    <property type="interactions" value="412"/>
</dbReference>
<keyword evidence="1 4" id="KW-0349">Heme</keyword>
<dbReference type="AlphaFoldDB" id="E1ZMN0"/>
<evidence type="ECO:0000256" key="3">
    <source>
        <dbReference type="ARBA" id="ARBA00023004"/>
    </source>
</evidence>
<evidence type="ECO:0000256" key="4">
    <source>
        <dbReference type="RuleBase" id="RU362121"/>
    </source>
</evidence>
<dbReference type="PANTHER" id="PTHR46237:SF1">
    <property type="entry name" value="CYTOCHROME B5 REDUCTASE 4"/>
    <property type="match status" value="1"/>
</dbReference>
<dbReference type="InterPro" id="IPR051872">
    <property type="entry name" value="Cytochrome_b5/Flavoprotein_Rdt"/>
</dbReference>
<dbReference type="GO" id="GO:0005737">
    <property type="term" value="C:cytoplasm"/>
    <property type="evidence" value="ECO:0007669"/>
    <property type="project" value="TreeGrafter"/>
</dbReference>
<keyword evidence="3 4" id="KW-0408">Iron</keyword>
<dbReference type="Pfam" id="PF00173">
    <property type="entry name" value="Cyt-b5"/>
    <property type="match status" value="1"/>
</dbReference>
<dbReference type="GeneID" id="17352282"/>
<dbReference type="SUPFAM" id="SSF55856">
    <property type="entry name" value="Cytochrome b5-like heme/steroid binding domain"/>
    <property type="match status" value="1"/>
</dbReference>
<evidence type="ECO:0000313" key="8">
    <source>
        <dbReference type="Proteomes" id="UP000008141"/>
    </source>
</evidence>
<dbReference type="InterPro" id="IPR036400">
    <property type="entry name" value="Cyt_B5-like_heme/steroid_sf"/>
</dbReference>
<protein>
    <recommendedName>
        <fullName evidence="6">Cytochrome b5 heme-binding domain-containing protein</fullName>
    </recommendedName>
</protein>
<comment type="similarity">
    <text evidence="4">Belongs to the cytochrome b5 family.</text>
</comment>
<proteinExistence type="inferred from homology"/>
<dbReference type="EMBL" id="GL433854">
    <property type="protein sequence ID" value="EFN52723.1"/>
    <property type="molecule type" value="Genomic_DNA"/>
</dbReference>
<evidence type="ECO:0000313" key="7">
    <source>
        <dbReference type="EMBL" id="EFN52723.1"/>
    </source>
</evidence>
<sequence>MGGSLGKPVVLSRHHRISPAPRKKVPFEKGFSQMDWVRLTQTHPDLAGLGGQRPRRGITMEEVARHNTRDDAWTVLRGRVYNITHYLGFHPGGVPLLLKVAGKDGTALFNKHHAWVNDDFLLAKCLVGLVAPPSTAAAPAPGGGGDHAAAAAPVAAGGSNSSSSTDLQAAGLEQQRQQQRQQQEQGEQEEEDGEEQGAATASL</sequence>
<dbReference type="InParanoid" id="E1ZMN0"/>
<evidence type="ECO:0000256" key="1">
    <source>
        <dbReference type="ARBA" id="ARBA00022617"/>
    </source>
</evidence>
<dbReference type="RefSeq" id="XP_005844825.1">
    <property type="nucleotide sequence ID" value="XM_005844763.1"/>
</dbReference>
<feature type="compositionally biased region" description="Low complexity" evidence="5">
    <location>
        <begin position="147"/>
        <end position="185"/>
    </location>
</feature>
<organism evidence="8">
    <name type="scientific">Chlorella variabilis</name>
    <name type="common">Green alga</name>
    <dbReference type="NCBI Taxonomy" id="554065"/>
    <lineage>
        <taxon>Eukaryota</taxon>
        <taxon>Viridiplantae</taxon>
        <taxon>Chlorophyta</taxon>
        <taxon>core chlorophytes</taxon>
        <taxon>Trebouxiophyceae</taxon>
        <taxon>Chlorellales</taxon>
        <taxon>Chlorellaceae</taxon>
        <taxon>Chlorella clade</taxon>
        <taxon>Chlorella</taxon>
    </lineage>
</organism>
<gene>
    <name evidence="7" type="ORF">CHLNCDRAFT_36685</name>
</gene>
<dbReference type="Proteomes" id="UP000008141">
    <property type="component" value="Unassembled WGS sequence"/>
</dbReference>
<feature type="compositionally biased region" description="Acidic residues" evidence="5">
    <location>
        <begin position="186"/>
        <end position="195"/>
    </location>
</feature>
<dbReference type="GO" id="GO:0046872">
    <property type="term" value="F:metal ion binding"/>
    <property type="evidence" value="ECO:0007669"/>
    <property type="project" value="UniProtKB-UniRule"/>
</dbReference>
<dbReference type="STRING" id="554065.E1ZMN0"/>
<dbReference type="PROSITE" id="PS00191">
    <property type="entry name" value="CYTOCHROME_B5_1"/>
    <property type="match status" value="1"/>
</dbReference>
<dbReference type="PROSITE" id="PS50255">
    <property type="entry name" value="CYTOCHROME_B5_2"/>
    <property type="match status" value="1"/>
</dbReference>
<feature type="region of interest" description="Disordered" evidence="5">
    <location>
        <begin position="136"/>
        <end position="203"/>
    </location>
</feature>
<keyword evidence="8" id="KW-1185">Reference proteome</keyword>
<accession>E1ZMN0</accession>
<evidence type="ECO:0000256" key="2">
    <source>
        <dbReference type="ARBA" id="ARBA00022723"/>
    </source>
</evidence>
<dbReference type="KEGG" id="cvr:CHLNCDRAFT_36685"/>
<dbReference type="eggNOG" id="KOG0536">
    <property type="taxonomic scope" value="Eukaryota"/>
</dbReference>
<evidence type="ECO:0000259" key="6">
    <source>
        <dbReference type="PROSITE" id="PS50255"/>
    </source>
</evidence>
<dbReference type="Gene3D" id="3.10.120.10">
    <property type="entry name" value="Cytochrome b5-like heme/steroid binding domain"/>
    <property type="match status" value="1"/>
</dbReference>
<dbReference type="InterPro" id="IPR001199">
    <property type="entry name" value="Cyt_B5-like_heme/steroid-bd"/>
</dbReference>
<dbReference type="PANTHER" id="PTHR46237">
    <property type="entry name" value="CYTOCHROME B5 REDUCTASE 4 FAMILY MEMBER"/>
    <property type="match status" value="1"/>
</dbReference>
<name>E1ZMN0_CHLVA</name>
<dbReference type="GO" id="GO:0004128">
    <property type="term" value="F:cytochrome-b5 reductase activity, acting on NAD(P)H"/>
    <property type="evidence" value="ECO:0007669"/>
    <property type="project" value="TreeGrafter"/>
</dbReference>
<keyword evidence="2 4" id="KW-0479">Metal-binding</keyword>